<evidence type="ECO:0000256" key="6">
    <source>
        <dbReference type="ARBA" id="ARBA00022432"/>
    </source>
</evidence>
<dbReference type="GO" id="GO:0006565">
    <property type="term" value="P:L-serine catabolic process"/>
    <property type="evidence" value="ECO:0007669"/>
    <property type="project" value="TreeGrafter"/>
</dbReference>
<evidence type="ECO:0000256" key="5">
    <source>
        <dbReference type="ARBA" id="ARBA00012093"/>
    </source>
</evidence>
<protein>
    <recommendedName>
        <fullName evidence="5">L-serine ammonia-lyase</fullName>
        <ecNumber evidence="5">4.3.1.17</ecNumber>
    </recommendedName>
</protein>
<evidence type="ECO:0000256" key="1">
    <source>
        <dbReference type="ARBA" id="ARBA00001933"/>
    </source>
</evidence>
<keyword evidence="9" id="KW-0456">Lyase</keyword>
<dbReference type="Gene3D" id="3.40.50.1100">
    <property type="match status" value="2"/>
</dbReference>
<comment type="cofactor">
    <cofactor evidence="1">
        <name>pyridoxal 5'-phosphate</name>
        <dbReference type="ChEBI" id="CHEBI:597326"/>
    </cofactor>
</comment>
<evidence type="ECO:0000313" key="12">
    <source>
        <dbReference type="EMBL" id="KAF7197715.1"/>
    </source>
</evidence>
<name>A0A8H6RTP5_9PEZI</name>
<evidence type="ECO:0000256" key="8">
    <source>
        <dbReference type="ARBA" id="ARBA00022898"/>
    </source>
</evidence>
<evidence type="ECO:0000256" key="3">
    <source>
        <dbReference type="ARBA" id="ARBA00004742"/>
    </source>
</evidence>
<accession>A0A8H6RTP5</accession>
<comment type="catalytic activity">
    <reaction evidence="10">
        <text>L-serine = pyruvate + NH4(+)</text>
        <dbReference type="Rhea" id="RHEA:19169"/>
        <dbReference type="ChEBI" id="CHEBI:15361"/>
        <dbReference type="ChEBI" id="CHEBI:28938"/>
        <dbReference type="ChEBI" id="CHEBI:33384"/>
        <dbReference type="EC" id="4.3.1.17"/>
    </reaction>
</comment>
<dbReference type="EC" id="4.3.1.17" evidence="5"/>
<reference evidence="12" key="1">
    <citation type="submission" date="2020-04" db="EMBL/GenBank/DDBJ databases">
        <title>Draft genome resource of the tomato pathogen Pseudocercospora fuligena.</title>
        <authorList>
            <person name="Zaccaron A."/>
        </authorList>
    </citation>
    <scope>NUCLEOTIDE SEQUENCE</scope>
    <source>
        <strain evidence="12">PF001</strain>
    </source>
</reference>
<dbReference type="PANTHER" id="PTHR48078:SF2">
    <property type="entry name" value="CATABOLIC L-SERINE_THREONINE DEHYDRATASE"/>
    <property type="match status" value="1"/>
</dbReference>
<dbReference type="AlphaFoldDB" id="A0A8H6RTP5"/>
<dbReference type="PROSITE" id="PS00165">
    <property type="entry name" value="DEHYDRATASE_SER_THR"/>
    <property type="match status" value="1"/>
</dbReference>
<dbReference type="GO" id="GO:0005737">
    <property type="term" value="C:cytoplasm"/>
    <property type="evidence" value="ECO:0007669"/>
    <property type="project" value="UniProtKB-SubCell"/>
</dbReference>
<evidence type="ECO:0000313" key="13">
    <source>
        <dbReference type="Proteomes" id="UP000660729"/>
    </source>
</evidence>
<feature type="domain" description="Tryptophan synthase beta chain-like PALP" evidence="11">
    <location>
        <begin position="12"/>
        <end position="351"/>
    </location>
</feature>
<dbReference type="SUPFAM" id="SSF53686">
    <property type="entry name" value="Tryptophan synthase beta subunit-like PLP-dependent enzymes"/>
    <property type="match status" value="1"/>
</dbReference>
<dbReference type="InterPro" id="IPR036052">
    <property type="entry name" value="TrpB-like_PALP_sf"/>
</dbReference>
<dbReference type="GO" id="GO:0004794">
    <property type="term" value="F:threonine deaminase activity"/>
    <property type="evidence" value="ECO:0007669"/>
    <property type="project" value="TreeGrafter"/>
</dbReference>
<dbReference type="GO" id="GO:0009097">
    <property type="term" value="P:isoleucine biosynthetic process"/>
    <property type="evidence" value="ECO:0007669"/>
    <property type="project" value="TreeGrafter"/>
</dbReference>
<keyword evidence="8" id="KW-0663">Pyridoxal phosphate</keyword>
<dbReference type="EMBL" id="JABCIY010000007">
    <property type="protein sequence ID" value="KAF7197715.1"/>
    <property type="molecule type" value="Genomic_DNA"/>
</dbReference>
<evidence type="ECO:0000259" key="11">
    <source>
        <dbReference type="Pfam" id="PF00291"/>
    </source>
</evidence>
<dbReference type="Pfam" id="PF00291">
    <property type="entry name" value="PALP"/>
    <property type="match status" value="1"/>
</dbReference>
<dbReference type="GO" id="GO:0006094">
    <property type="term" value="P:gluconeogenesis"/>
    <property type="evidence" value="ECO:0007669"/>
    <property type="project" value="UniProtKB-KW"/>
</dbReference>
<evidence type="ECO:0000256" key="7">
    <source>
        <dbReference type="ARBA" id="ARBA00022490"/>
    </source>
</evidence>
<dbReference type="Proteomes" id="UP000660729">
    <property type="component" value="Unassembled WGS sequence"/>
</dbReference>
<comment type="similarity">
    <text evidence="4">Belongs to the serine/threonine dehydratase family.</text>
</comment>
<keyword evidence="7" id="KW-0963">Cytoplasm</keyword>
<sequence length="369" mass="38754">MAHTASKNPWIETPLIWSRTLSKAAGCRIYLKLENVQPSGSFKSRGVGNYLKSHLSATSASNSTTNGATTNGAPANTHFFCSSGGNAGLACVHGAVTLGCPATIVVPMTTSDYMIGKLRAAGATEVIQKGASWVDADTFLKEEALPAAKARGENAVYVPPFDAPDIWAGNATMVDEIARQMPKVDRYYPSSEDASLAAFNDEELRLPDAIVCSVGGGGLFSGIMQGLDKYAAISSSTKVLAVETKGADSLAQSIEKGEHITLPAITSIATTLGARKVAKEAYDYASDKSRVTTAVLPDAEAVDACKQFANDERILVEPSCGVALATAYTGRLRQLLPDLKPSSQVVLVVCGGCGLSLEILADYIKQVLR</sequence>
<comment type="pathway">
    <text evidence="3">Carbohydrate biosynthesis; gluconeogenesis.</text>
</comment>
<comment type="subcellular location">
    <subcellularLocation>
        <location evidence="2">Cytoplasm</location>
    </subcellularLocation>
</comment>
<dbReference type="GO" id="GO:0030170">
    <property type="term" value="F:pyridoxal phosphate binding"/>
    <property type="evidence" value="ECO:0007669"/>
    <property type="project" value="InterPro"/>
</dbReference>
<evidence type="ECO:0000256" key="4">
    <source>
        <dbReference type="ARBA" id="ARBA00010869"/>
    </source>
</evidence>
<comment type="caution">
    <text evidence="12">The sequence shown here is derived from an EMBL/GenBank/DDBJ whole genome shotgun (WGS) entry which is preliminary data.</text>
</comment>
<evidence type="ECO:0000256" key="2">
    <source>
        <dbReference type="ARBA" id="ARBA00004496"/>
    </source>
</evidence>
<dbReference type="InterPro" id="IPR001926">
    <property type="entry name" value="TrpB-like_PALP"/>
</dbReference>
<dbReference type="InterPro" id="IPR050147">
    <property type="entry name" value="Ser/Thr_Dehydratase"/>
</dbReference>
<keyword evidence="6" id="KW-0312">Gluconeogenesis</keyword>
<dbReference type="GO" id="GO:0006567">
    <property type="term" value="P:L-threonine catabolic process"/>
    <property type="evidence" value="ECO:0007669"/>
    <property type="project" value="TreeGrafter"/>
</dbReference>
<dbReference type="PANTHER" id="PTHR48078">
    <property type="entry name" value="THREONINE DEHYDRATASE, MITOCHONDRIAL-RELATED"/>
    <property type="match status" value="1"/>
</dbReference>
<gene>
    <name evidence="12" type="ORF">HII31_00804</name>
</gene>
<evidence type="ECO:0000256" key="10">
    <source>
        <dbReference type="ARBA" id="ARBA00049406"/>
    </source>
</evidence>
<dbReference type="OrthoDB" id="7773036at2759"/>
<dbReference type="GO" id="GO:0003941">
    <property type="term" value="F:L-serine ammonia-lyase activity"/>
    <property type="evidence" value="ECO:0007669"/>
    <property type="project" value="UniProtKB-EC"/>
</dbReference>
<evidence type="ECO:0000256" key="9">
    <source>
        <dbReference type="ARBA" id="ARBA00023239"/>
    </source>
</evidence>
<organism evidence="12 13">
    <name type="scientific">Pseudocercospora fuligena</name>
    <dbReference type="NCBI Taxonomy" id="685502"/>
    <lineage>
        <taxon>Eukaryota</taxon>
        <taxon>Fungi</taxon>
        <taxon>Dikarya</taxon>
        <taxon>Ascomycota</taxon>
        <taxon>Pezizomycotina</taxon>
        <taxon>Dothideomycetes</taxon>
        <taxon>Dothideomycetidae</taxon>
        <taxon>Mycosphaerellales</taxon>
        <taxon>Mycosphaerellaceae</taxon>
        <taxon>Pseudocercospora</taxon>
    </lineage>
</organism>
<keyword evidence="13" id="KW-1185">Reference proteome</keyword>
<proteinExistence type="inferred from homology"/>
<dbReference type="FunFam" id="3.40.50.1100:FF:000040">
    <property type="entry name" value="L-serine dehydratase, putative"/>
    <property type="match status" value="1"/>
</dbReference>
<dbReference type="InterPro" id="IPR000634">
    <property type="entry name" value="Ser/Thr_deHydtase_PyrdxlP-BS"/>
</dbReference>